<feature type="chain" id="PRO_5040837450" evidence="2">
    <location>
        <begin position="26"/>
        <end position="447"/>
    </location>
</feature>
<evidence type="ECO:0000313" key="4">
    <source>
        <dbReference type="Proteomes" id="UP001151081"/>
    </source>
</evidence>
<accession>A0A9X4AU86</accession>
<dbReference type="PROSITE" id="PS51257">
    <property type="entry name" value="PROKAR_LIPOPROTEIN"/>
    <property type="match status" value="1"/>
</dbReference>
<keyword evidence="2" id="KW-0732">Signal</keyword>
<keyword evidence="4" id="KW-1185">Reference proteome</keyword>
<organism evidence="3 4">
    <name type="scientific">Polyangium jinanense</name>
    <dbReference type="NCBI Taxonomy" id="2829994"/>
    <lineage>
        <taxon>Bacteria</taxon>
        <taxon>Pseudomonadati</taxon>
        <taxon>Myxococcota</taxon>
        <taxon>Polyangia</taxon>
        <taxon>Polyangiales</taxon>
        <taxon>Polyangiaceae</taxon>
        <taxon>Polyangium</taxon>
    </lineage>
</organism>
<evidence type="ECO:0000256" key="1">
    <source>
        <dbReference type="SAM" id="MobiDB-lite"/>
    </source>
</evidence>
<dbReference type="RefSeq" id="WP_272459117.1">
    <property type="nucleotide sequence ID" value="NZ_JAGTJJ010000025.1"/>
</dbReference>
<reference evidence="3 4" key="1">
    <citation type="submission" date="2021-04" db="EMBL/GenBank/DDBJ databases">
        <title>Genome analysis of Polyangium sp.</title>
        <authorList>
            <person name="Li Y."/>
            <person name="Wang J."/>
        </authorList>
    </citation>
    <scope>NUCLEOTIDE SEQUENCE [LARGE SCALE GENOMIC DNA]</scope>
    <source>
        <strain evidence="3 4">SDU14</strain>
    </source>
</reference>
<gene>
    <name evidence="3" type="ORF">KEG57_31325</name>
</gene>
<feature type="signal peptide" evidence="2">
    <location>
        <begin position="1"/>
        <end position="25"/>
    </location>
</feature>
<dbReference type="EMBL" id="JAGTJJ010000025">
    <property type="protein sequence ID" value="MDC3985013.1"/>
    <property type="molecule type" value="Genomic_DNA"/>
</dbReference>
<proteinExistence type="predicted"/>
<feature type="compositionally biased region" description="Basic and acidic residues" evidence="1">
    <location>
        <begin position="149"/>
        <end position="159"/>
    </location>
</feature>
<name>A0A9X4AU86_9BACT</name>
<dbReference type="AlphaFoldDB" id="A0A9X4AU86"/>
<protein>
    <submittedName>
        <fullName evidence="3">Uncharacterized protein</fullName>
    </submittedName>
</protein>
<feature type="region of interest" description="Disordered" evidence="1">
    <location>
        <begin position="79"/>
        <end position="190"/>
    </location>
</feature>
<sequence>MRDRILASCSSLLLVVSCVPAIARAEIRVCVKPPDVASNVNEWAYSPGAKAMWTTSRAKFTLKSQGLTTYVFDPYAPPASARRLPIPHNKLTCPAPPPRPKPAPAKDASKDTAKESKAGAATSTEASEPQKPPSAKDEQGEVVPPGVKKMPEHPPDKPRPSPPPPEGVLSNEPLLPSTSTLPKKDEVHPPKCVDEHCTLVDRGGALPERVFRPGAPLSSVASCEQTKEGCQARKEKTRAGAILEQVVIAGAIFNLQMNEDLYRPDGKEYGIVGGMNADGPNDPRLQAAAAAVMFSPVAMALGNKFMKATSEALKRGEKVVIKNVSELSEDAAKYLAEEFGEELTQALAKEEVIGPYRVMQHFTAKHGRKWQAHHIYETARMEKIGLDPLDGPSVILSSEEHSMFTASLRDATKGIAYQDLPKLWTAYQGVYRLKPHWLKAIEHYLLD</sequence>
<dbReference type="Proteomes" id="UP001151081">
    <property type="component" value="Unassembled WGS sequence"/>
</dbReference>
<feature type="compositionally biased region" description="Basic and acidic residues" evidence="1">
    <location>
        <begin position="107"/>
        <end position="117"/>
    </location>
</feature>
<evidence type="ECO:0000256" key="2">
    <source>
        <dbReference type="SAM" id="SignalP"/>
    </source>
</evidence>
<feature type="compositionally biased region" description="Pro residues" evidence="1">
    <location>
        <begin position="94"/>
        <end position="103"/>
    </location>
</feature>
<evidence type="ECO:0000313" key="3">
    <source>
        <dbReference type="EMBL" id="MDC3985013.1"/>
    </source>
</evidence>
<comment type="caution">
    <text evidence="3">The sequence shown here is derived from an EMBL/GenBank/DDBJ whole genome shotgun (WGS) entry which is preliminary data.</text>
</comment>